<feature type="compositionally biased region" description="Polar residues" evidence="1">
    <location>
        <begin position="82"/>
        <end position="100"/>
    </location>
</feature>
<sequence length="349" mass="39056">MSSQQDPPPPSRGNLSPVEETGRPASVNSTGQLSSTATTAGATTYAPINTQSSSRAPLSRPRFLSIDTGASQQPSIRIRRFPSQQNIQAVAASQQQNTATRDYAPDSQVSQLQHNVSTRRRSSSEPQRLHLNSPEFRTRGLSNAGAQPYMPNIAEGGISASNLAPAPSAETQRLPLKKSRTRLFRTSSQPKPTEEELRRSEYESNLVDVLDLVDPEVSTLNTLTNVQNSLFVPQLGWLVNRRPTYTLTRREQELPLPPTPPEAPPHTPVEETEDDRRTRLGRSSTLDSITSRPDERHYAVLPHGIALEGWSPEDREELNDHVRHMLHSRRSRFKRSMKGFGQYMSKREW</sequence>
<feature type="compositionally biased region" description="Polar residues" evidence="1">
    <location>
        <begin position="281"/>
        <end position="291"/>
    </location>
</feature>
<evidence type="ECO:0000256" key="1">
    <source>
        <dbReference type="SAM" id="MobiDB-lite"/>
    </source>
</evidence>
<dbReference type="EMBL" id="JBFCZG010000003">
    <property type="protein sequence ID" value="KAL3424912.1"/>
    <property type="molecule type" value="Genomic_DNA"/>
</dbReference>
<keyword evidence="3" id="KW-1185">Reference proteome</keyword>
<feature type="compositionally biased region" description="Pro residues" evidence="1">
    <location>
        <begin position="255"/>
        <end position="267"/>
    </location>
</feature>
<name>A0ABR4PP63_9HELO</name>
<proteinExistence type="predicted"/>
<accession>A0ABR4PP63</accession>
<evidence type="ECO:0000313" key="2">
    <source>
        <dbReference type="EMBL" id="KAL3424912.1"/>
    </source>
</evidence>
<dbReference type="PANTHER" id="PTHR35872">
    <property type="entry name" value="INTEGRAL MEMBRANE PROTEIN (AFU_ORTHOLOGUE AFUA_5G07110)"/>
    <property type="match status" value="1"/>
</dbReference>
<feature type="compositionally biased region" description="Polar residues" evidence="1">
    <location>
        <begin position="47"/>
        <end position="56"/>
    </location>
</feature>
<dbReference type="PANTHER" id="PTHR35872:SF1">
    <property type="entry name" value="ALPHA-L-RHAMNOSIDASE C"/>
    <property type="match status" value="1"/>
</dbReference>
<feature type="compositionally biased region" description="Low complexity" evidence="1">
    <location>
        <begin position="36"/>
        <end position="46"/>
    </location>
</feature>
<feature type="compositionally biased region" description="Pro residues" evidence="1">
    <location>
        <begin position="1"/>
        <end position="11"/>
    </location>
</feature>
<feature type="compositionally biased region" description="Polar residues" evidence="1">
    <location>
        <begin position="26"/>
        <end position="35"/>
    </location>
</feature>
<reference evidence="2 3" key="1">
    <citation type="submission" date="2024-06" db="EMBL/GenBank/DDBJ databases">
        <title>Complete genome of Phlyctema vagabunda strain 19-DSS-EL-015.</title>
        <authorList>
            <person name="Fiorenzani C."/>
        </authorList>
    </citation>
    <scope>NUCLEOTIDE SEQUENCE [LARGE SCALE GENOMIC DNA]</scope>
    <source>
        <strain evidence="2 3">19-DSS-EL-015</strain>
    </source>
</reference>
<gene>
    <name evidence="2" type="ORF">PVAG01_04193</name>
</gene>
<evidence type="ECO:0000313" key="3">
    <source>
        <dbReference type="Proteomes" id="UP001629113"/>
    </source>
</evidence>
<feature type="region of interest" description="Disordered" evidence="1">
    <location>
        <begin position="249"/>
        <end position="291"/>
    </location>
</feature>
<dbReference type="Proteomes" id="UP001629113">
    <property type="component" value="Unassembled WGS sequence"/>
</dbReference>
<feature type="region of interest" description="Disordered" evidence="1">
    <location>
        <begin position="1"/>
        <end position="200"/>
    </location>
</feature>
<feature type="compositionally biased region" description="Polar residues" evidence="1">
    <location>
        <begin position="107"/>
        <end position="116"/>
    </location>
</feature>
<comment type="caution">
    <text evidence="2">The sequence shown here is derived from an EMBL/GenBank/DDBJ whole genome shotgun (WGS) entry which is preliminary data.</text>
</comment>
<organism evidence="2 3">
    <name type="scientific">Phlyctema vagabunda</name>
    <dbReference type="NCBI Taxonomy" id="108571"/>
    <lineage>
        <taxon>Eukaryota</taxon>
        <taxon>Fungi</taxon>
        <taxon>Dikarya</taxon>
        <taxon>Ascomycota</taxon>
        <taxon>Pezizomycotina</taxon>
        <taxon>Leotiomycetes</taxon>
        <taxon>Helotiales</taxon>
        <taxon>Dermateaceae</taxon>
        <taxon>Phlyctema</taxon>
    </lineage>
</organism>
<protein>
    <submittedName>
        <fullName evidence="2">Uncharacterized protein</fullName>
    </submittedName>
</protein>